<evidence type="ECO:0000313" key="2">
    <source>
        <dbReference type="EMBL" id="ACR11898.1"/>
    </source>
</evidence>
<dbReference type="STRING" id="377629.TERTU_3376"/>
<dbReference type="InterPro" id="IPR009327">
    <property type="entry name" value="Cupin_DUF985"/>
</dbReference>
<dbReference type="PANTHER" id="PTHR33387:SF3">
    <property type="entry name" value="DUF985 DOMAIN-CONTAINING PROTEIN"/>
    <property type="match status" value="1"/>
</dbReference>
<evidence type="ECO:0000259" key="1">
    <source>
        <dbReference type="Pfam" id="PF06172"/>
    </source>
</evidence>
<dbReference type="Pfam" id="PF06172">
    <property type="entry name" value="Cupin_5"/>
    <property type="match status" value="1"/>
</dbReference>
<dbReference type="PANTHER" id="PTHR33387">
    <property type="entry name" value="RMLC-LIKE JELLY ROLL FOLD PROTEIN"/>
    <property type="match status" value="1"/>
</dbReference>
<protein>
    <submittedName>
        <fullName evidence="2">Cupin family protein</fullName>
    </submittedName>
</protein>
<dbReference type="InterPro" id="IPR039935">
    <property type="entry name" value="YML079W-like"/>
</dbReference>
<dbReference type="OrthoDB" id="9798288at2"/>
<keyword evidence="3" id="KW-1185">Reference proteome</keyword>
<reference evidence="2 3" key="1">
    <citation type="journal article" date="2009" name="PLoS ONE">
        <title>The complete genome of Teredinibacter turnerae T7901: an intracellular endosymbiont of marine wood-boring bivalves (shipworms).</title>
        <authorList>
            <person name="Yang J.C."/>
            <person name="Madupu R."/>
            <person name="Durkin A.S."/>
            <person name="Ekborg N.A."/>
            <person name="Pedamallu C.S."/>
            <person name="Hostetler J.B."/>
            <person name="Radune D."/>
            <person name="Toms B.S."/>
            <person name="Henrissat B."/>
            <person name="Coutinho P.M."/>
            <person name="Schwarz S."/>
            <person name="Field L."/>
            <person name="Trindade-Silva A.E."/>
            <person name="Soares C.A.G."/>
            <person name="Elshahawi S."/>
            <person name="Hanora A."/>
            <person name="Schmidt E.W."/>
            <person name="Haygood M.G."/>
            <person name="Posfai J."/>
            <person name="Benner J."/>
            <person name="Madinger C."/>
            <person name="Nove J."/>
            <person name="Anton B."/>
            <person name="Chaudhary K."/>
            <person name="Foster J."/>
            <person name="Holman A."/>
            <person name="Kumar S."/>
            <person name="Lessard P.A."/>
            <person name="Luyten Y.A."/>
            <person name="Slatko B."/>
            <person name="Wood N."/>
            <person name="Wu B."/>
            <person name="Teplitski M."/>
            <person name="Mougous J.D."/>
            <person name="Ward N."/>
            <person name="Eisen J.A."/>
            <person name="Badger J.H."/>
            <person name="Distel D.L."/>
        </authorList>
    </citation>
    <scope>NUCLEOTIDE SEQUENCE [LARGE SCALE GENOMIC DNA]</scope>
    <source>
        <strain evidence="3">ATCC 39867 / T7901</strain>
    </source>
</reference>
<dbReference type="Proteomes" id="UP000009080">
    <property type="component" value="Chromosome"/>
</dbReference>
<gene>
    <name evidence="2" type="ordered locus">TERTU_3376</name>
</gene>
<dbReference type="RefSeq" id="WP_015818010.1">
    <property type="nucleotide sequence ID" value="NC_012997.1"/>
</dbReference>
<dbReference type="InterPro" id="IPR014710">
    <property type="entry name" value="RmlC-like_jellyroll"/>
</dbReference>
<dbReference type="InterPro" id="IPR011051">
    <property type="entry name" value="RmlC_Cupin_sf"/>
</dbReference>
<accession>C5BQN2</accession>
<dbReference type="eggNOG" id="COG3542">
    <property type="taxonomic scope" value="Bacteria"/>
</dbReference>
<dbReference type="HOGENOM" id="CLU_088365_0_1_6"/>
<evidence type="ECO:0000313" key="3">
    <source>
        <dbReference type="Proteomes" id="UP000009080"/>
    </source>
</evidence>
<dbReference type="SUPFAM" id="SSF51182">
    <property type="entry name" value="RmlC-like cupins"/>
    <property type="match status" value="1"/>
</dbReference>
<sequence>MDAAELIDRLSLEPHREGGFFRRTYEAGDQPRVLTPHGERLSLTSIYYLLSSERPRGHFHRNRSDIIHYFHLGDPVEYFLIDPQGKLERVVMGSNLARGEKLQLVVPGGWWKASQLQADGVNGFGLISEAVSPGFDYQDSELGKREILTAAFPQHAALIRALTYENAVD</sequence>
<dbReference type="KEGG" id="ttu:TERTU_3376"/>
<proteinExistence type="predicted"/>
<name>C5BQN2_TERTT</name>
<dbReference type="AlphaFoldDB" id="C5BQN2"/>
<organism evidence="2 3">
    <name type="scientific">Teredinibacter turnerae (strain ATCC 39867 / T7901)</name>
    <dbReference type="NCBI Taxonomy" id="377629"/>
    <lineage>
        <taxon>Bacteria</taxon>
        <taxon>Pseudomonadati</taxon>
        <taxon>Pseudomonadota</taxon>
        <taxon>Gammaproteobacteria</taxon>
        <taxon>Cellvibrionales</taxon>
        <taxon>Cellvibrionaceae</taxon>
        <taxon>Teredinibacter</taxon>
    </lineage>
</organism>
<dbReference type="CDD" id="cd06121">
    <property type="entry name" value="cupin_YML079wp"/>
    <property type="match status" value="1"/>
</dbReference>
<dbReference type="EMBL" id="CP001614">
    <property type="protein sequence ID" value="ACR11898.1"/>
    <property type="molecule type" value="Genomic_DNA"/>
</dbReference>
<feature type="domain" description="DUF985" evidence="1">
    <location>
        <begin position="5"/>
        <end position="142"/>
    </location>
</feature>
<dbReference type="Gene3D" id="2.60.120.10">
    <property type="entry name" value="Jelly Rolls"/>
    <property type="match status" value="1"/>
</dbReference>